<dbReference type="EMBL" id="JACHID010000004">
    <property type="protein sequence ID" value="MBB5021597.1"/>
    <property type="molecule type" value="Genomic_DNA"/>
</dbReference>
<evidence type="ECO:0000313" key="2">
    <source>
        <dbReference type="EMBL" id="MBB5021597.1"/>
    </source>
</evidence>
<keyword evidence="2" id="KW-0378">Hydrolase</keyword>
<dbReference type="Proteomes" id="UP000528322">
    <property type="component" value="Unassembled WGS sequence"/>
</dbReference>
<reference evidence="2 3" key="1">
    <citation type="submission" date="2020-08" db="EMBL/GenBank/DDBJ databases">
        <title>Genomic Encyclopedia of Type Strains, Phase IV (KMG-IV): sequencing the most valuable type-strain genomes for metagenomic binning, comparative biology and taxonomic classification.</title>
        <authorList>
            <person name="Goeker M."/>
        </authorList>
    </citation>
    <scope>NUCLEOTIDE SEQUENCE [LARGE SCALE GENOMIC DNA]</scope>
    <source>
        <strain evidence="2 3">DSM 22071</strain>
    </source>
</reference>
<protein>
    <submittedName>
        <fullName evidence="2">2-iminobutanoate/2-iminopropanoate deaminase</fullName>
        <ecNumber evidence="2">3.5.99.10</ecNumber>
    </submittedName>
</protein>
<keyword evidence="3" id="KW-1185">Reference proteome</keyword>
<dbReference type="SUPFAM" id="SSF55298">
    <property type="entry name" value="YjgF-like"/>
    <property type="match status" value="1"/>
</dbReference>
<dbReference type="Pfam" id="PF01042">
    <property type="entry name" value="Ribonuc_L-PSP"/>
    <property type="match status" value="1"/>
</dbReference>
<dbReference type="EC" id="3.5.99.10" evidence="2"/>
<comment type="similarity">
    <text evidence="1">Belongs to the RutC family.</text>
</comment>
<gene>
    <name evidence="2" type="ORF">HNR37_000909</name>
</gene>
<dbReference type="InterPro" id="IPR006175">
    <property type="entry name" value="YjgF/YER057c/UK114"/>
</dbReference>
<dbReference type="NCBIfam" id="TIGR00004">
    <property type="entry name" value="Rid family detoxifying hydrolase"/>
    <property type="match status" value="1"/>
</dbReference>
<organism evidence="2 3">
    <name type="scientific">Desulfurispira natronophila</name>
    <dbReference type="NCBI Taxonomy" id="682562"/>
    <lineage>
        <taxon>Bacteria</taxon>
        <taxon>Pseudomonadati</taxon>
        <taxon>Chrysiogenota</taxon>
        <taxon>Chrysiogenia</taxon>
        <taxon>Chrysiogenales</taxon>
        <taxon>Chrysiogenaceae</taxon>
        <taxon>Desulfurispira</taxon>
    </lineage>
</organism>
<dbReference type="InterPro" id="IPR019897">
    <property type="entry name" value="RidA_CS"/>
</dbReference>
<dbReference type="CDD" id="cd00448">
    <property type="entry name" value="YjgF_YER057c_UK114_family"/>
    <property type="match status" value="1"/>
</dbReference>
<dbReference type="PANTHER" id="PTHR11803">
    <property type="entry name" value="2-IMINOBUTANOATE/2-IMINOPROPANOATE DEAMINASE RIDA"/>
    <property type="match status" value="1"/>
</dbReference>
<dbReference type="GO" id="GO:0005829">
    <property type="term" value="C:cytosol"/>
    <property type="evidence" value="ECO:0007669"/>
    <property type="project" value="TreeGrafter"/>
</dbReference>
<sequence>MRTVVKTSQAPAAIGPYEQAITFQGVLYTSGQIPLDVNGDLVEGGIEEQTRQCLENLVAVCRAAGTSLRQALKVTIYLTDMEHFQSCNQIYQQYFEHSRPARSCVAVKALPKGALVEIEGIFALEGEQ</sequence>
<name>A0A7W7Y4D7_9BACT</name>
<dbReference type="PANTHER" id="PTHR11803:SF58">
    <property type="entry name" value="PROTEIN HMF1-RELATED"/>
    <property type="match status" value="1"/>
</dbReference>
<dbReference type="AlphaFoldDB" id="A0A7W7Y4D7"/>
<dbReference type="InterPro" id="IPR006056">
    <property type="entry name" value="RidA"/>
</dbReference>
<dbReference type="FunFam" id="3.30.1330.40:FF:000001">
    <property type="entry name" value="L-PSP family endoribonuclease"/>
    <property type="match status" value="1"/>
</dbReference>
<dbReference type="RefSeq" id="WP_183730562.1">
    <property type="nucleotide sequence ID" value="NZ_JACHID010000004.1"/>
</dbReference>
<dbReference type="InterPro" id="IPR035959">
    <property type="entry name" value="RutC-like_sf"/>
</dbReference>
<dbReference type="PROSITE" id="PS01094">
    <property type="entry name" value="UPF0076"/>
    <property type="match status" value="1"/>
</dbReference>
<dbReference type="Gene3D" id="3.30.1330.40">
    <property type="entry name" value="RutC-like"/>
    <property type="match status" value="1"/>
</dbReference>
<evidence type="ECO:0000313" key="3">
    <source>
        <dbReference type="Proteomes" id="UP000528322"/>
    </source>
</evidence>
<evidence type="ECO:0000256" key="1">
    <source>
        <dbReference type="ARBA" id="ARBA00010552"/>
    </source>
</evidence>
<dbReference type="GO" id="GO:0120241">
    <property type="term" value="F:2-iminobutanoate/2-iminopropanoate deaminase"/>
    <property type="evidence" value="ECO:0007669"/>
    <property type="project" value="UniProtKB-EC"/>
</dbReference>
<comment type="caution">
    <text evidence="2">The sequence shown here is derived from an EMBL/GenBank/DDBJ whole genome shotgun (WGS) entry which is preliminary data.</text>
</comment>
<accession>A0A7W7Y4D7</accession>
<proteinExistence type="inferred from homology"/>